<feature type="compositionally biased region" description="Basic and acidic residues" evidence="2">
    <location>
        <begin position="1"/>
        <end position="16"/>
    </location>
</feature>
<keyword evidence="6" id="KW-1185">Reference proteome</keyword>
<dbReference type="Gene3D" id="1.10.10.2840">
    <property type="entry name" value="PucR C-terminal helix-turn-helix domain"/>
    <property type="match status" value="1"/>
</dbReference>
<feature type="domain" description="CdaR GGDEF-like" evidence="4">
    <location>
        <begin position="192"/>
        <end position="297"/>
    </location>
</feature>
<dbReference type="InterPro" id="IPR051448">
    <property type="entry name" value="CdaR-like_regulators"/>
</dbReference>
<evidence type="ECO:0000259" key="3">
    <source>
        <dbReference type="Pfam" id="PF13556"/>
    </source>
</evidence>
<dbReference type="EMBL" id="BAAAYN010000035">
    <property type="protein sequence ID" value="GAA3391898.1"/>
    <property type="molecule type" value="Genomic_DNA"/>
</dbReference>
<evidence type="ECO:0008006" key="7">
    <source>
        <dbReference type="Google" id="ProtNLM"/>
    </source>
</evidence>
<evidence type="ECO:0000259" key="4">
    <source>
        <dbReference type="Pfam" id="PF17853"/>
    </source>
</evidence>
<dbReference type="PANTHER" id="PTHR33744">
    <property type="entry name" value="CARBOHYDRATE DIACID REGULATOR"/>
    <property type="match status" value="1"/>
</dbReference>
<evidence type="ECO:0000256" key="1">
    <source>
        <dbReference type="ARBA" id="ARBA00006754"/>
    </source>
</evidence>
<dbReference type="PANTHER" id="PTHR33744:SF7">
    <property type="entry name" value="PUCR FAMILY TRANSCRIPTIONAL REGULATOR"/>
    <property type="match status" value="1"/>
</dbReference>
<reference evidence="6" key="1">
    <citation type="journal article" date="2019" name="Int. J. Syst. Evol. Microbiol.">
        <title>The Global Catalogue of Microorganisms (GCM) 10K type strain sequencing project: providing services to taxonomists for standard genome sequencing and annotation.</title>
        <authorList>
            <consortium name="The Broad Institute Genomics Platform"/>
            <consortium name="The Broad Institute Genome Sequencing Center for Infectious Disease"/>
            <person name="Wu L."/>
            <person name="Ma J."/>
        </authorList>
    </citation>
    <scope>NUCLEOTIDE SEQUENCE [LARGE SCALE GENOMIC DNA]</scope>
    <source>
        <strain evidence="6">JCM 9458</strain>
    </source>
</reference>
<dbReference type="Pfam" id="PF13556">
    <property type="entry name" value="HTH_30"/>
    <property type="match status" value="1"/>
</dbReference>
<dbReference type="Pfam" id="PF17853">
    <property type="entry name" value="GGDEF_2"/>
    <property type="match status" value="1"/>
</dbReference>
<evidence type="ECO:0000313" key="5">
    <source>
        <dbReference type="EMBL" id="GAA3391898.1"/>
    </source>
</evidence>
<name>A0ABP6T4A0_9ACTN</name>
<dbReference type="InterPro" id="IPR042070">
    <property type="entry name" value="PucR_C-HTH_sf"/>
</dbReference>
<feature type="region of interest" description="Disordered" evidence="2">
    <location>
        <begin position="1"/>
        <end position="46"/>
    </location>
</feature>
<accession>A0ABP6T4A0</accession>
<proteinExistence type="inferred from homology"/>
<comment type="caution">
    <text evidence="5">The sequence shown here is derived from an EMBL/GenBank/DDBJ whole genome shotgun (WGS) entry which is preliminary data.</text>
</comment>
<dbReference type="InterPro" id="IPR025736">
    <property type="entry name" value="PucR_C-HTH_dom"/>
</dbReference>
<organism evidence="5 6">
    <name type="scientific">Cryptosporangium minutisporangium</name>
    <dbReference type="NCBI Taxonomy" id="113569"/>
    <lineage>
        <taxon>Bacteria</taxon>
        <taxon>Bacillati</taxon>
        <taxon>Actinomycetota</taxon>
        <taxon>Actinomycetes</taxon>
        <taxon>Cryptosporangiales</taxon>
        <taxon>Cryptosporangiaceae</taxon>
        <taxon>Cryptosporangium</taxon>
    </lineage>
</organism>
<gene>
    <name evidence="5" type="ORF">GCM10020369_51520</name>
</gene>
<dbReference type="Proteomes" id="UP001501676">
    <property type="component" value="Unassembled WGS sequence"/>
</dbReference>
<protein>
    <recommendedName>
        <fullName evidence="7">PucR family transcriptional regulator</fullName>
    </recommendedName>
</protein>
<feature type="domain" description="PucR C-terminal helix-turn-helix" evidence="3">
    <location>
        <begin position="345"/>
        <end position="403"/>
    </location>
</feature>
<dbReference type="InterPro" id="IPR041522">
    <property type="entry name" value="CdaR_GGDEF"/>
</dbReference>
<evidence type="ECO:0000256" key="2">
    <source>
        <dbReference type="SAM" id="MobiDB-lite"/>
    </source>
</evidence>
<sequence>MEGGRVRRDPHGEARAHGIPAPMTARPIAPRSAPPGPVSPAATPEEFERELNRLTLGGEGWAAILRRLAAHTGHTAWLFDVHGELLASSAAPAGDPPSVRASDVAQVFGAERPVPLTMSDGRPVRAASVRADRRRFGIVLLAEPVPPAVVPYLLAATTALAIEAVRRDAAADAGTAAGADLVDELRCGSLRPPDDLTRAAARFGMRLDAPHAGAVFEYDGPHLRAWATALPRAGATALHQGRRAWAVVPGGDGHELDRLRERAQAIVGEGVVRAASGPVVTGADRTAHSFREAEVLLALLLRRGEAVVLPYASLGLAQLLVTVPPERLREFVERHLGPLLPREDLVRTLRAWLASSGSRTAVADALHLHRNSVGYRVGQIKALLGVDPLDPEAIVLLQAALTAQELLLALDEHDPVVGGWASDRPGARKTP</sequence>
<comment type="similarity">
    <text evidence="1">Belongs to the CdaR family.</text>
</comment>
<evidence type="ECO:0000313" key="6">
    <source>
        <dbReference type="Proteomes" id="UP001501676"/>
    </source>
</evidence>